<name>A0A0E9X838_ANGAN</name>
<organism evidence="1">
    <name type="scientific">Anguilla anguilla</name>
    <name type="common">European freshwater eel</name>
    <name type="synonym">Muraena anguilla</name>
    <dbReference type="NCBI Taxonomy" id="7936"/>
    <lineage>
        <taxon>Eukaryota</taxon>
        <taxon>Metazoa</taxon>
        <taxon>Chordata</taxon>
        <taxon>Craniata</taxon>
        <taxon>Vertebrata</taxon>
        <taxon>Euteleostomi</taxon>
        <taxon>Actinopterygii</taxon>
        <taxon>Neopterygii</taxon>
        <taxon>Teleostei</taxon>
        <taxon>Anguilliformes</taxon>
        <taxon>Anguillidae</taxon>
        <taxon>Anguilla</taxon>
    </lineage>
</organism>
<proteinExistence type="predicted"/>
<sequence>MHGLLAIGNVRRDLSLEQRRVVLRIVIWLPPEQPYNGAVWGCVYVDSVLNKDGNKLGVDYCFCFLLLLLLLKHSMEMLKCVGKYLSAESCQ</sequence>
<accession>A0A0E9X838</accession>
<dbReference type="EMBL" id="GBXM01009680">
    <property type="protein sequence ID" value="JAH98897.1"/>
    <property type="molecule type" value="Transcribed_RNA"/>
</dbReference>
<reference evidence="1" key="2">
    <citation type="journal article" date="2015" name="Fish Shellfish Immunol.">
        <title>Early steps in the European eel (Anguilla anguilla)-Vibrio vulnificus interaction in the gills: Role of the RtxA13 toxin.</title>
        <authorList>
            <person name="Callol A."/>
            <person name="Pajuelo D."/>
            <person name="Ebbesson L."/>
            <person name="Teles M."/>
            <person name="MacKenzie S."/>
            <person name="Amaro C."/>
        </authorList>
    </citation>
    <scope>NUCLEOTIDE SEQUENCE</scope>
</reference>
<protein>
    <submittedName>
        <fullName evidence="1">Uncharacterized protein</fullName>
    </submittedName>
</protein>
<evidence type="ECO:0000313" key="1">
    <source>
        <dbReference type="EMBL" id="JAH98897.1"/>
    </source>
</evidence>
<reference evidence="1" key="1">
    <citation type="submission" date="2014-11" db="EMBL/GenBank/DDBJ databases">
        <authorList>
            <person name="Amaro Gonzalez C."/>
        </authorList>
    </citation>
    <scope>NUCLEOTIDE SEQUENCE</scope>
</reference>
<dbReference type="AlphaFoldDB" id="A0A0E9X838"/>